<name>A0A8I1LQJ3_PAEPO</name>
<dbReference type="SUPFAM" id="SSF158745">
    <property type="entry name" value="LanC-like"/>
    <property type="match status" value="1"/>
</dbReference>
<evidence type="ECO:0000256" key="1">
    <source>
        <dbReference type="PIRSR" id="PIRSR607822-1"/>
    </source>
</evidence>
<dbReference type="AlphaFoldDB" id="A0A8I1LQJ3"/>
<dbReference type="InterPro" id="IPR007822">
    <property type="entry name" value="LANC-like"/>
</dbReference>
<gene>
    <name evidence="2" type="ORF">JDW19_10445</name>
</gene>
<accession>A0A8I1LQJ3</accession>
<organism evidence="2 3">
    <name type="scientific">Paenibacillus polymyxa</name>
    <name type="common">Bacillus polymyxa</name>
    <dbReference type="NCBI Taxonomy" id="1406"/>
    <lineage>
        <taxon>Bacteria</taxon>
        <taxon>Bacillati</taxon>
        <taxon>Bacillota</taxon>
        <taxon>Bacilli</taxon>
        <taxon>Bacillales</taxon>
        <taxon>Paenibacillaceae</taxon>
        <taxon>Paenibacillus</taxon>
    </lineage>
</organism>
<dbReference type="Pfam" id="PF05147">
    <property type="entry name" value="LANC_like"/>
    <property type="match status" value="1"/>
</dbReference>
<dbReference type="Proteomes" id="UP000650605">
    <property type="component" value="Unassembled WGS sequence"/>
</dbReference>
<feature type="binding site" evidence="1">
    <location>
        <position position="369"/>
    </location>
    <ligand>
        <name>Zn(2+)</name>
        <dbReference type="ChEBI" id="CHEBI:29105"/>
    </ligand>
</feature>
<reference evidence="2" key="1">
    <citation type="submission" date="2020-12" db="EMBL/GenBank/DDBJ databases">
        <title>Paenibacillus polymyxa LMG 27872: a double-edged sword.</title>
        <authorList>
            <person name="Langendries S."/>
            <person name="Garcia Mendez S."/>
            <person name="Beirinckx S."/>
            <person name="Viaene T."/>
            <person name="Baeyen S."/>
            <person name="Goeminne G."/>
            <person name="Willems A."/>
            <person name="Debode J."/>
            <person name="Goormachtig S."/>
        </authorList>
    </citation>
    <scope>NUCLEOTIDE SEQUENCE</scope>
    <source>
        <strain evidence="2">LMG 27872</strain>
    </source>
</reference>
<dbReference type="InterPro" id="IPR033889">
    <property type="entry name" value="LanC"/>
</dbReference>
<comment type="caution">
    <text evidence="2">The sequence shown here is derived from an EMBL/GenBank/DDBJ whole genome shotgun (WGS) entry which is preliminary data.</text>
</comment>
<keyword evidence="1" id="KW-0479">Metal-binding</keyword>
<dbReference type="CDD" id="cd04793">
    <property type="entry name" value="LanC"/>
    <property type="match status" value="1"/>
</dbReference>
<protein>
    <submittedName>
        <fullName evidence="2">Lanthionine synthetase C family protein</fullName>
    </submittedName>
</protein>
<feature type="binding site" evidence="1">
    <location>
        <position position="368"/>
    </location>
    <ligand>
        <name>Zn(2+)</name>
        <dbReference type="ChEBI" id="CHEBI:29105"/>
    </ligand>
</feature>
<dbReference type="Gene3D" id="1.50.10.20">
    <property type="match status" value="1"/>
</dbReference>
<evidence type="ECO:0000313" key="3">
    <source>
        <dbReference type="Proteomes" id="UP000650605"/>
    </source>
</evidence>
<keyword evidence="1" id="KW-0862">Zinc</keyword>
<dbReference type="PRINTS" id="PR01950">
    <property type="entry name" value="LANCSUPER"/>
</dbReference>
<dbReference type="PRINTS" id="PR01955">
    <property type="entry name" value="LANCFRANKIA"/>
</dbReference>
<proteinExistence type="predicted"/>
<dbReference type="GO" id="GO:0031179">
    <property type="term" value="P:peptide modification"/>
    <property type="evidence" value="ECO:0007669"/>
    <property type="project" value="InterPro"/>
</dbReference>
<evidence type="ECO:0000313" key="2">
    <source>
        <dbReference type="EMBL" id="MBM0633551.1"/>
    </source>
</evidence>
<dbReference type="EMBL" id="JAEHFQ010000004">
    <property type="protein sequence ID" value="MBM0633551.1"/>
    <property type="molecule type" value="Genomic_DNA"/>
</dbReference>
<dbReference type="GO" id="GO:0046872">
    <property type="term" value="F:metal ion binding"/>
    <property type="evidence" value="ECO:0007669"/>
    <property type="project" value="UniProtKB-KW"/>
</dbReference>
<feature type="binding site" evidence="1">
    <location>
        <position position="319"/>
    </location>
    <ligand>
        <name>Zn(2+)</name>
        <dbReference type="ChEBI" id="CHEBI:29105"/>
    </ligand>
</feature>
<sequence length="460" mass="52078">MTTTSYICDKWIPINLDMKDKVTVILQEISNRYKDPDQVRMYMKKTPPIEADGMKMDRWSDGSLGSGFTGICLLMGQLDRLYPEDGWDIVGHQYLERIRMIVEQKGVHDLSLYSGLSGILLAIYSLSRKGTRYQGMLDSLASWFEEAALHSLALCREEWGRGQLQMSQYDAISGFTGIGRIAMLFSDRPTMHTIWNQTIELFQIMCSDRTWNGHPVPGWYITTENQFQENEKKQYPQGNFNLGLSHGIAGPLAFLSLSALNGADSLPLVGDINRLSQFIHHWRVQDTEGVIWPGRVSLEEWVDNRLQPESTQYYRDSWCYGVPGIARSIWLAGQALQNKDWIETGLRAYLDIEKRLYRKGGLSSATLCHGIGGLLHLIQRMYSDTGHEQLGMMRDRLLEEVLDMFDTNSAFGFYDHSLLDGRLAEVDEAGFLNGSAGVALVLASLIGNENPDWDAALLIR</sequence>
<dbReference type="SMART" id="SM01260">
    <property type="entry name" value="LANC_like"/>
    <property type="match status" value="1"/>
</dbReference>
<dbReference type="RefSeq" id="WP_039271784.1">
    <property type="nucleotide sequence ID" value="NZ_CP141264.1"/>
</dbReference>